<sequence length="130" mass="14005">MPSTLCNPTTLPTFLRSLPAHGGSRPLTPVNSISRAQGTMLANVRPWEVLAEAYAHPTSIKAPDGFSVFSRLPSLSLSLPAPPMHMPGPSAHQHQHQQPIGQQYDGRAPHALGLDMQCRQLAPTFDTHTG</sequence>
<dbReference type="HOGENOM" id="CLU_1937908_0_0_1"/>
<dbReference type="AlphaFoldDB" id="M2R1U6"/>
<accession>M2R1U6</accession>
<evidence type="ECO:0000256" key="1">
    <source>
        <dbReference type="SAM" id="MobiDB-lite"/>
    </source>
</evidence>
<evidence type="ECO:0000313" key="3">
    <source>
        <dbReference type="Proteomes" id="UP000016930"/>
    </source>
</evidence>
<feature type="region of interest" description="Disordered" evidence="1">
    <location>
        <begin position="80"/>
        <end position="101"/>
    </location>
</feature>
<proteinExistence type="predicted"/>
<reference evidence="2 3" key="1">
    <citation type="journal article" date="2012" name="Proc. Natl. Acad. Sci. U.S.A.">
        <title>Comparative genomics of Ceriporiopsis subvermispora and Phanerochaete chrysosporium provide insight into selective ligninolysis.</title>
        <authorList>
            <person name="Fernandez-Fueyo E."/>
            <person name="Ruiz-Duenas F.J."/>
            <person name="Ferreira P."/>
            <person name="Floudas D."/>
            <person name="Hibbett D.S."/>
            <person name="Canessa P."/>
            <person name="Larrondo L.F."/>
            <person name="James T.Y."/>
            <person name="Seelenfreund D."/>
            <person name="Lobos S."/>
            <person name="Polanco R."/>
            <person name="Tello M."/>
            <person name="Honda Y."/>
            <person name="Watanabe T."/>
            <person name="Watanabe T."/>
            <person name="Ryu J.S."/>
            <person name="Kubicek C.P."/>
            <person name="Schmoll M."/>
            <person name="Gaskell J."/>
            <person name="Hammel K.E."/>
            <person name="St John F.J."/>
            <person name="Vanden Wymelenberg A."/>
            <person name="Sabat G."/>
            <person name="Splinter BonDurant S."/>
            <person name="Syed K."/>
            <person name="Yadav J.S."/>
            <person name="Doddapaneni H."/>
            <person name="Subramanian V."/>
            <person name="Lavin J.L."/>
            <person name="Oguiza J.A."/>
            <person name="Perez G."/>
            <person name="Pisabarro A.G."/>
            <person name="Ramirez L."/>
            <person name="Santoyo F."/>
            <person name="Master E."/>
            <person name="Coutinho P.M."/>
            <person name="Henrissat B."/>
            <person name="Lombard V."/>
            <person name="Magnuson J.K."/>
            <person name="Kuees U."/>
            <person name="Hori C."/>
            <person name="Igarashi K."/>
            <person name="Samejima M."/>
            <person name="Held B.W."/>
            <person name="Barry K.W."/>
            <person name="LaButti K.M."/>
            <person name="Lapidus A."/>
            <person name="Lindquist E.A."/>
            <person name="Lucas S.M."/>
            <person name="Riley R."/>
            <person name="Salamov A.A."/>
            <person name="Hoffmeister D."/>
            <person name="Schwenk D."/>
            <person name="Hadar Y."/>
            <person name="Yarden O."/>
            <person name="de Vries R.P."/>
            <person name="Wiebenga A."/>
            <person name="Stenlid J."/>
            <person name="Eastwood D."/>
            <person name="Grigoriev I.V."/>
            <person name="Berka R.M."/>
            <person name="Blanchette R.A."/>
            <person name="Kersten P."/>
            <person name="Martinez A.T."/>
            <person name="Vicuna R."/>
            <person name="Cullen D."/>
        </authorList>
    </citation>
    <scope>NUCLEOTIDE SEQUENCE [LARGE SCALE GENOMIC DNA]</scope>
    <source>
        <strain evidence="2 3">B</strain>
    </source>
</reference>
<gene>
    <name evidence="2" type="ORF">CERSUDRAFT_99619</name>
</gene>
<evidence type="ECO:0000313" key="2">
    <source>
        <dbReference type="EMBL" id="EMD32222.1"/>
    </source>
</evidence>
<protein>
    <submittedName>
        <fullName evidence="2">Uncharacterized protein</fullName>
    </submittedName>
</protein>
<dbReference type="EMBL" id="KB445812">
    <property type="protein sequence ID" value="EMD32222.1"/>
    <property type="molecule type" value="Genomic_DNA"/>
</dbReference>
<keyword evidence="3" id="KW-1185">Reference proteome</keyword>
<organism evidence="2 3">
    <name type="scientific">Ceriporiopsis subvermispora (strain B)</name>
    <name type="common">White-rot fungus</name>
    <name type="synonym">Gelatoporia subvermispora</name>
    <dbReference type="NCBI Taxonomy" id="914234"/>
    <lineage>
        <taxon>Eukaryota</taxon>
        <taxon>Fungi</taxon>
        <taxon>Dikarya</taxon>
        <taxon>Basidiomycota</taxon>
        <taxon>Agaricomycotina</taxon>
        <taxon>Agaricomycetes</taxon>
        <taxon>Polyporales</taxon>
        <taxon>Gelatoporiaceae</taxon>
        <taxon>Gelatoporia</taxon>
    </lineage>
</organism>
<name>M2R1U6_CERS8</name>
<dbReference type="Proteomes" id="UP000016930">
    <property type="component" value="Unassembled WGS sequence"/>
</dbReference>